<keyword evidence="2" id="KW-0479">Metal-binding</keyword>
<dbReference type="AlphaFoldDB" id="A0A5S9Q4X0"/>
<sequence>MHYRIYHARRLVVSFAYEYVLKVLSWLMALKPAFYIIVLFGLASITIGFCFVIEPVAMAGLFDFGTLTPIALTDIRAYYGTMLIALGVALWVLSSNEHHARAALIVIGAFCMGSASGRVIGMVIDTPVWSIHGLLFILESLTTLACFKAWRGSNKQTPREPLPIIHPTQPEDFQPLSQANFRQPYDYYRLLRDEYPLYKMPGQDFYMVSRYDDIVALAKNTEALSNQLVEILATGRPKDPNKKGPSIIDHLGNMGIIPVDVFALQDPPIHTAERKIGHSGFNSRFIKSLEPEVEALSKAMMDEFLPQGNVEFVEAFAWKLPMRLIISLLGFPETDYPKIKDWCVDGIQSLSGTATKAELIAIGSSAAQFMRYLWAGYLDIKQNPQQYPENCFTRQLAALADDPDSIMTDQRAVATIFQLLIAGSDSSASTMGSAVRILAENPDVEQRLRQHPEEIDAFIEEVFRTESAFQGHFRLTRQPITLHGQTLPPATRLFLMWASGNRDERYWEDPDTFIINRINGKKHLTFGHGIHACLGRELARMEIRIVIRQLLERTQKLAIVGEAPYEASVFARTMVALPLAFELADAKTPIANGSVTETKQKVTADVSG</sequence>
<protein>
    <submittedName>
        <fullName evidence="4">Cytochrome P450 144</fullName>
        <ecNumber evidence="4">1.14.-.-</ecNumber>
    </submittedName>
</protein>
<proteinExistence type="inferred from homology"/>
<dbReference type="GO" id="GO:0008395">
    <property type="term" value="F:steroid hydroxylase activity"/>
    <property type="evidence" value="ECO:0007669"/>
    <property type="project" value="TreeGrafter"/>
</dbReference>
<evidence type="ECO:0000256" key="3">
    <source>
        <dbReference type="SAM" id="Phobius"/>
    </source>
</evidence>
<evidence type="ECO:0000256" key="1">
    <source>
        <dbReference type="ARBA" id="ARBA00010617"/>
    </source>
</evidence>
<evidence type="ECO:0000256" key="2">
    <source>
        <dbReference type="RuleBase" id="RU000461"/>
    </source>
</evidence>
<dbReference type="InterPro" id="IPR036396">
    <property type="entry name" value="Cyt_P450_sf"/>
</dbReference>
<dbReference type="Pfam" id="PF14248">
    <property type="entry name" value="DUF4345"/>
    <property type="match status" value="1"/>
</dbReference>
<dbReference type="GO" id="GO:0006707">
    <property type="term" value="P:cholesterol catabolic process"/>
    <property type="evidence" value="ECO:0007669"/>
    <property type="project" value="TreeGrafter"/>
</dbReference>
<name>A0A5S9Q4X0_9GAMM</name>
<dbReference type="OrthoDB" id="7052847at2"/>
<keyword evidence="2 4" id="KW-0560">Oxidoreductase</keyword>
<dbReference type="PROSITE" id="PS00086">
    <property type="entry name" value="CYTOCHROME_P450"/>
    <property type="match status" value="1"/>
</dbReference>
<dbReference type="PRINTS" id="PR00359">
    <property type="entry name" value="BP450"/>
</dbReference>
<gene>
    <name evidence="4" type="ORF">DPBNPPHM_01594</name>
</gene>
<evidence type="ECO:0000313" key="5">
    <source>
        <dbReference type="Proteomes" id="UP000434580"/>
    </source>
</evidence>
<keyword evidence="2" id="KW-0408">Iron</keyword>
<keyword evidence="3" id="KW-0472">Membrane</keyword>
<dbReference type="GO" id="GO:0036199">
    <property type="term" value="F:cholest-4-en-3-one 26-monooxygenase activity"/>
    <property type="evidence" value="ECO:0007669"/>
    <property type="project" value="TreeGrafter"/>
</dbReference>
<evidence type="ECO:0000313" key="4">
    <source>
        <dbReference type="EMBL" id="CAA0112394.1"/>
    </source>
</evidence>
<dbReference type="PRINTS" id="PR00385">
    <property type="entry name" value="P450"/>
</dbReference>
<dbReference type="PANTHER" id="PTHR46696:SF4">
    <property type="entry name" value="BIOTIN BIOSYNTHESIS CYTOCHROME P450"/>
    <property type="match status" value="1"/>
</dbReference>
<dbReference type="Proteomes" id="UP000434580">
    <property type="component" value="Unassembled WGS sequence"/>
</dbReference>
<organism evidence="4 5">
    <name type="scientific">BD1-7 clade bacterium</name>
    <dbReference type="NCBI Taxonomy" id="2029982"/>
    <lineage>
        <taxon>Bacteria</taxon>
        <taxon>Pseudomonadati</taxon>
        <taxon>Pseudomonadota</taxon>
        <taxon>Gammaproteobacteria</taxon>
        <taxon>Cellvibrionales</taxon>
        <taxon>Spongiibacteraceae</taxon>
        <taxon>BD1-7 clade</taxon>
    </lineage>
</organism>
<feature type="transmembrane region" description="Helical" evidence="3">
    <location>
        <begin position="77"/>
        <end position="95"/>
    </location>
</feature>
<dbReference type="Gene3D" id="1.10.630.10">
    <property type="entry name" value="Cytochrome P450"/>
    <property type="match status" value="1"/>
</dbReference>
<dbReference type="InterPro" id="IPR025597">
    <property type="entry name" value="DUF4345"/>
</dbReference>
<keyword evidence="2" id="KW-0503">Monooxygenase</keyword>
<feature type="transmembrane region" description="Helical" evidence="3">
    <location>
        <begin position="102"/>
        <end position="124"/>
    </location>
</feature>
<keyword evidence="2" id="KW-0349">Heme</keyword>
<dbReference type="SUPFAM" id="SSF48264">
    <property type="entry name" value="Cytochrome P450"/>
    <property type="match status" value="1"/>
</dbReference>
<accession>A0A5S9Q4X0</accession>
<dbReference type="EC" id="1.14.-.-" evidence="4"/>
<reference evidence="4 5" key="1">
    <citation type="submission" date="2019-11" db="EMBL/GenBank/DDBJ databases">
        <authorList>
            <person name="Holert J."/>
        </authorList>
    </citation>
    <scope>NUCLEOTIDE SEQUENCE [LARGE SCALE GENOMIC DNA]</scope>
    <source>
        <strain evidence="4">BC5_2</strain>
    </source>
</reference>
<dbReference type="PANTHER" id="PTHR46696">
    <property type="entry name" value="P450, PUTATIVE (EUROFUNG)-RELATED"/>
    <property type="match status" value="1"/>
</dbReference>
<dbReference type="GO" id="GO:0020037">
    <property type="term" value="F:heme binding"/>
    <property type="evidence" value="ECO:0007669"/>
    <property type="project" value="InterPro"/>
</dbReference>
<keyword evidence="3" id="KW-0812">Transmembrane</keyword>
<dbReference type="InterPro" id="IPR001128">
    <property type="entry name" value="Cyt_P450"/>
</dbReference>
<dbReference type="EMBL" id="CACSII010000016">
    <property type="protein sequence ID" value="CAA0112394.1"/>
    <property type="molecule type" value="Genomic_DNA"/>
</dbReference>
<dbReference type="Pfam" id="PF00067">
    <property type="entry name" value="p450"/>
    <property type="match status" value="1"/>
</dbReference>
<dbReference type="GO" id="GO:0005506">
    <property type="term" value="F:iron ion binding"/>
    <property type="evidence" value="ECO:0007669"/>
    <property type="project" value="InterPro"/>
</dbReference>
<feature type="transmembrane region" description="Helical" evidence="3">
    <location>
        <begin position="33"/>
        <end position="57"/>
    </location>
</feature>
<keyword evidence="3" id="KW-1133">Transmembrane helix</keyword>
<comment type="similarity">
    <text evidence="1 2">Belongs to the cytochrome P450 family.</text>
</comment>
<dbReference type="InterPro" id="IPR002397">
    <property type="entry name" value="Cyt_P450_B"/>
</dbReference>
<dbReference type="InterPro" id="IPR017972">
    <property type="entry name" value="Cyt_P450_CS"/>
</dbReference>